<dbReference type="Pfam" id="PF13242">
    <property type="entry name" value="Hydrolase_like"/>
    <property type="match status" value="1"/>
</dbReference>
<dbReference type="EMBL" id="REFR01000017">
    <property type="protein sequence ID" value="RMB00571.1"/>
    <property type="molecule type" value="Genomic_DNA"/>
</dbReference>
<dbReference type="Pfam" id="PF13344">
    <property type="entry name" value="Hydrolase_6"/>
    <property type="match status" value="1"/>
</dbReference>
<dbReference type="AlphaFoldDB" id="A0A3M0BSP8"/>
<proteinExistence type="predicted"/>
<dbReference type="RefSeq" id="WP_121940396.1">
    <property type="nucleotide sequence ID" value="NZ_REFR01000017.1"/>
</dbReference>
<dbReference type="GO" id="GO:0005737">
    <property type="term" value="C:cytoplasm"/>
    <property type="evidence" value="ECO:0007669"/>
    <property type="project" value="TreeGrafter"/>
</dbReference>
<sequence>MTVQTLSLLDAAARVDSAKALFVDWDGCLAAGNDLLPGARRFLATYGGKVHIMSNNSTRLPQDLCAFLDRRGIHIPVNRIFLAGHCAITQARTRYSKVFLLGNQQMHAFAHGIGLTLTAETPDAVILLRDTTLTYDKLTTAVNLVAAGVPLLVANPDRTHPGQNSVLTPETGALLAAITACLPKGTPKLEVIGKPHGLLFDLALAKCRARPDEVVMIGDSPDTDIQGARTAGLQSILVDRNSEVSINSITEMAAPLVGGQALA</sequence>
<dbReference type="InterPro" id="IPR023214">
    <property type="entry name" value="HAD_sf"/>
</dbReference>
<dbReference type="InParanoid" id="A0A3M0BSP8"/>
<evidence type="ECO:0000313" key="2">
    <source>
        <dbReference type="Proteomes" id="UP000271227"/>
    </source>
</evidence>
<dbReference type="InterPro" id="IPR036412">
    <property type="entry name" value="HAD-like_sf"/>
</dbReference>
<dbReference type="InterPro" id="IPR006357">
    <property type="entry name" value="HAD-SF_hydro_IIA"/>
</dbReference>
<dbReference type="OrthoDB" id="193314at2"/>
<evidence type="ECO:0000313" key="1">
    <source>
        <dbReference type="EMBL" id="RMB00571.1"/>
    </source>
</evidence>
<dbReference type="FunCoup" id="A0A3M0BSP8">
    <property type="interactions" value="457"/>
</dbReference>
<dbReference type="Gene3D" id="3.40.50.1000">
    <property type="entry name" value="HAD superfamily/HAD-like"/>
    <property type="match status" value="2"/>
</dbReference>
<comment type="caution">
    <text evidence="1">The sequence shown here is derived from an EMBL/GenBank/DDBJ whole genome shotgun (WGS) entry which is preliminary data.</text>
</comment>
<keyword evidence="2" id="KW-1185">Reference proteome</keyword>
<protein>
    <submittedName>
        <fullName evidence="1">4-nitrophenyl phosphatase/NagD protein</fullName>
    </submittedName>
</protein>
<dbReference type="PANTHER" id="PTHR19288:SF46">
    <property type="entry name" value="HALOACID DEHALOGENASE-LIKE HYDROLASE DOMAIN-CONTAINING PROTEIN 2"/>
    <property type="match status" value="1"/>
</dbReference>
<accession>A0A3M0BSP8</accession>
<dbReference type="Proteomes" id="UP000271227">
    <property type="component" value="Unassembled WGS sequence"/>
</dbReference>
<dbReference type="PANTHER" id="PTHR19288">
    <property type="entry name" value="4-NITROPHENYLPHOSPHATASE-RELATED"/>
    <property type="match status" value="1"/>
</dbReference>
<name>A0A3M0BSP8_9PROT</name>
<gene>
    <name evidence="1" type="ORF">BXY39_3759</name>
</gene>
<dbReference type="SUPFAM" id="SSF56784">
    <property type="entry name" value="HAD-like"/>
    <property type="match status" value="1"/>
</dbReference>
<reference evidence="1 2" key="1">
    <citation type="submission" date="2018-10" db="EMBL/GenBank/DDBJ databases">
        <title>Genomic Encyclopedia of Archaeal and Bacterial Type Strains, Phase II (KMG-II): from individual species to whole genera.</title>
        <authorList>
            <person name="Goeker M."/>
        </authorList>
    </citation>
    <scope>NUCLEOTIDE SEQUENCE [LARGE SCALE GENOMIC DNA]</scope>
    <source>
        <strain evidence="1 2">DSM 25217</strain>
    </source>
</reference>
<dbReference type="GO" id="GO:0016791">
    <property type="term" value="F:phosphatase activity"/>
    <property type="evidence" value="ECO:0007669"/>
    <property type="project" value="TreeGrafter"/>
</dbReference>
<organism evidence="1 2">
    <name type="scientific">Eilatimonas milleporae</name>
    <dbReference type="NCBI Taxonomy" id="911205"/>
    <lineage>
        <taxon>Bacteria</taxon>
        <taxon>Pseudomonadati</taxon>
        <taxon>Pseudomonadota</taxon>
        <taxon>Alphaproteobacteria</taxon>
        <taxon>Kordiimonadales</taxon>
        <taxon>Kordiimonadaceae</taxon>
        <taxon>Eilatimonas</taxon>
    </lineage>
</organism>